<feature type="coiled-coil region" evidence="2">
    <location>
        <begin position="321"/>
        <end position="348"/>
    </location>
</feature>
<dbReference type="SUPFAM" id="SSF75553">
    <property type="entry name" value="Smc hinge domain"/>
    <property type="match status" value="1"/>
</dbReference>
<dbReference type="PANTHER" id="PTHR43977">
    <property type="entry name" value="STRUCTURAL MAINTENANCE OF CHROMOSOMES PROTEIN 3"/>
    <property type="match status" value="1"/>
</dbReference>
<accession>A0A0K0FZZ6</accession>
<evidence type="ECO:0000256" key="2">
    <source>
        <dbReference type="SAM" id="Coils"/>
    </source>
</evidence>
<dbReference type="WBParaSite" id="SVE_1802800.1">
    <property type="protein sequence ID" value="SVE_1802800.1"/>
    <property type="gene ID" value="SVE_1802800"/>
</dbReference>
<proteinExistence type="predicted"/>
<dbReference type="SUPFAM" id="SSF52540">
    <property type="entry name" value="P-loop containing nucleoside triphosphate hydrolases"/>
    <property type="match status" value="1"/>
</dbReference>
<dbReference type="Proteomes" id="UP000035680">
    <property type="component" value="Unassembled WGS sequence"/>
</dbReference>
<dbReference type="InterPro" id="IPR036277">
    <property type="entry name" value="SMC_hinge_sf"/>
</dbReference>
<feature type="domain" description="RecF/RecN/SMC N-terminal" evidence="3">
    <location>
        <begin position="3"/>
        <end position="1163"/>
    </location>
</feature>
<dbReference type="Pfam" id="PF02463">
    <property type="entry name" value="SMC_N"/>
    <property type="match status" value="1"/>
</dbReference>
<dbReference type="AlphaFoldDB" id="A0A0K0FZZ6"/>
<dbReference type="GO" id="GO:0005524">
    <property type="term" value="F:ATP binding"/>
    <property type="evidence" value="ECO:0007669"/>
    <property type="project" value="InterPro"/>
</dbReference>
<dbReference type="Gene3D" id="3.30.70.1620">
    <property type="match status" value="1"/>
</dbReference>
<dbReference type="Gene3D" id="3.40.50.300">
    <property type="entry name" value="P-loop containing nucleotide triphosphate hydrolases"/>
    <property type="match status" value="2"/>
</dbReference>
<keyword evidence="1 2" id="KW-0175">Coiled coil</keyword>
<evidence type="ECO:0000256" key="1">
    <source>
        <dbReference type="ARBA" id="ARBA00023054"/>
    </source>
</evidence>
<keyword evidence="5" id="KW-1185">Reference proteome</keyword>
<organism evidence="5 6">
    <name type="scientific">Strongyloides venezuelensis</name>
    <name type="common">Threadworm</name>
    <dbReference type="NCBI Taxonomy" id="75913"/>
    <lineage>
        <taxon>Eukaryota</taxon>
        <taxon>Metazoa</taxon>
        <taxon>Ecdysozoa</taxon>
        <taxon>Nematoda</taxon>
        <taxon>Chromadorea</taxon>
        <taxon>Rhabditida</taxon>
        <taxon>Tylenchina</taxon>
        <taxon>Panagrolaimomorpha</taxon>
        <taxon>Strongyloidoidea</taxon>
        <taxon>Strongyloididae</taxon>
        <taxon>Strongyloides</taxon>
    </lineage>
</organism>
<protein>
    <submittedName>
        <fullName evidence="6">Structural maintenance of chromosomes protein</fullName>
    </submittedName>
</protein>
<evidence type="ECO:0000313" key="6">
    <source>
        <dbReference type="WBParaSite" id="SVE_1802800.1"/>
    </source>
</evidence>
<feature type="coiled-coil region" evidence="2">
    <location>
        <begin position="244"/>
        <end position="271"/>
    </location>
</feature>
<name>A0A0K0FZZ6_STRVS</name>
<dbReference type="GO" id="GO:0051276">
    <property type="term" value="P:chromosome organization"/>
    <property type="evidence" value="ECO:0007669"/>
    <property type="project" value="InterPro"/>
</dbReference>
<dbReference type="InterPro" id="IPR027417">
    <property type="entry name" value="P-loop_NTPase"/>
</dbReference>
<dbReference type="InterPro" id="IPR010935">
    <property type="entry name" value="SMC_hinge"/>
</dbReference>
<dbReference type="Gene3D" id="1.20.1060.20">
    <property type="match status" value="1"/>
</dbReference>
<reference evidence="6" key="2">
    <citation type="submission" date="2015-08" db="UniProtKB">
        <authorList>
            <consortium name="WormBaseParasite"/>
        </authorList>
    </citation>
    <scope>IDENTIFICATION</scope>
</reference>
<evidence type="ECO:0000313" key="5">
    <source>
        <dbReference type="Proteomes" id="UP000035680"/>
    </source>
</evidence>
<sequence length="1180" mass="135485">MAFISKLKLKNFLSFKEEQEFTFDSTINIICGRNGSGKSNVYAAFCHVFTDMYDKQPMTERIRTIFDSGKHGSEARITIEVIGRETEMENNNISVVEKAITPYKQQLFFNEQPVSREELTMSLEALGFQCVNKYLILKQGQIMSAKDFDGDGLLKVILEFFKIGESKVWDSKCRNVHAVCKDKQKIIMSNLNPRQQLYSSFQEKLDDYDKSSSLNVVRNAISKRINLAEHGDATADIERISKMVRICESSRDQLLEEKERLSKDVAQINTKISKCHSEKNAVIDKINQNGEEKFRKCAAKKNNKAALDDVKFKLDGVTGKKAAIRNQIAQASNDLGMAQNNFDLLQKEVDKTVVSEKDDLFKKIASISKNLEKKKELKMLLQNGSSQQRAAEIDSEVQKLMELLGEEKTMATTLNTKHAQMETDIQSTNSIIKEYKSKISHLDGVITGTKGKIEELLSQKNLIISYLNEIKKSLIDSSPSPSPSEEYYGKLRRYGLKAIEKHFNYKNFYDIKGTNYSQHAGTYFGTLCDIFDCNDEFATKCVQLAASKSTLLGIVVGRTDEAKAIKNILDEVGIKENINLYPLESYKKASVKRVVEPDVKPLIDVLSFDEKFKNLMIATFGNWYIVDNLERARTVTKKYRINCITRDYFSVFKSDGKIECGSDSTPRNTIEDRRKFLQDQENYVKELTYFERLHSGMITKNRELDTINEQIKSLENELNSIKGEKTAIEYDLYSKVTRIKDLERCILYVDKDIQNATERINGLDLKINELTDIRDTKMDKQDKESLFKEIDDLEEQLKRHSDQMNALVKRNKSLLKLSELGEKIEFLKGQHETFTKMLDDDMNEGPLSIRKNELQEQIKDLENDIKILEDIGENLSDNKNEIEIKYAELNKEKESLIASLNNVYAKIDKFMCKIKDLQQQLDKYNGHNERLSQYQLTVQEEKAFKEYENLNIDELKEEFRKINSRLESVSLLRSEYIKEIRDHINDYNSMVDSSTTVSNNLEELSNTIDILSTGKDQEFIEGSKFIFAHSGTLFKRFFPNGKIDLSFTCKKSVPLEKLTIKDLKGIKKRVKTSDTGGFIECGLSGGQKNVISLCLIIACHIHFSCPFMCFDEIEADLDPVFRTVFVEIIRDLLSKNQIFITTFREETTQIGGTFYEITSTDEGSVVNRINKEQALELIER</sequence>
<dbReference type="GO" id="GO:0032991">
    <property type="term" value="C:protein-containing complex"/>
    <property type="evidence" value="ECO:0007669"/>
    <property type="project" value="UniProtKB-ARBA"/>
</dbReference>
<dbReference type="InterPro" id="IPR003395">
    <property type="entry name" value="RecF/RecN/SMC_N"/>
</dbReference>
<reference evidence="5" key="1">
    <citation type="submission" date="2014-07" db="EMBL/GenBank/DDBJ databases">
        <authorList>
            <person name="Martin A.A"/>
            <person name="De Silva N."/>
        </authorList>
    </citation>
    <scope>NUCLEOTIDE SEQUENCE</scope>
</reference>
<feature type="coiled-coil region" evidence="2">
    <location>
        <begin position="851"/>
        <end position="972"/>
    </location>
</feature>
<feature type="domain" description="SMC hinge" evidence="4">
    <location>
        <begin position="523"/>
        <end position="635"/>
    </location>
</feature>
<evidence type="ECO:0000259" key="4">
    <source>
        <dbReference type="Pfam" id="PF06470"/>
    </source>
</evidence>
<dbReference type="GO" id="GO:0005694">
    <property type="term" value="C:chromosome"/>
    <property type="evidence" value="ECO:0007669"/>
    <property type="project" value="InterPro"/>
</dbReference>
<dbReference type="STRING" id="75913.A0A0K0FZZ6"/>
<dbReference type="Gene3D" id="1.10.287.1490">
    <property type="match status" value="1"/>
</dbReference>
<feature type="coiled-coil region" evidence="2">
    <location>
        <begin position="697"/>
        <end position="810"/>
    </location>
</feature>
<evidence type="ECO:0000259" key="3">
    <source>
        <dbReference type="Pfam" id="PF02463"/>
    </source>
</evidence>
<dbReference type="Pfam" id="PF06470">
    <property type="entry name" value="SMC_hinge"/>
    <property type="match status" value="1"/>
</dbReference>